<sequence length="109" mass="12140">MPADDDHQLGYQALPRGVPVLTSDGVRLGTVHRVQDNAREHIFDGIVVKTDKGRVFVDAPEVARITLRQVTLSIDATEAQHLPEHRGTLGAIETNLKRSGRRWRRRLGG</sequence>
<evidence type="ECO:0000313" key="1">
    <source>
        <dbReference type="EMBL" id="RKQ87736.1"/>
    </source>
</evidence>
<name>A0A660L1J0_9ACTN</name>
<protein>
    <recommendedName>
        <fullName evidence="3">DUF2171 domain-containing protein</fullName>
    </recommendedName>
</protein>
<keyword evidence="2" id="KW-1185">Reference proteome</keyword>
<proteinExistence type="predicted"/>
<organism evidence="1 2">
    <name type="scientific">Solirubrobacter pauli</name>
    <dbReference type="NCBI Taxonomy" id="166793"/>
    <lineage>
        <taxon>Bacteria</taxon>
        <taxon>Bacillati</taxon>
        <taxon>Actinomycetota</taxon>
        <taxon>Thermoleophilia</taxon>
        <taxon>Solirubrobacterales</taxon>
        <taxon>Solirubrobacteraceae</taxon>
        <taxon>Solirubrobacter</taxon>
    </lineage>
</organism>
<dbReference type="OrthoDB" id="5117037at2"/>
<dbReference type="AlphaFoldDB" id="A0A660L1J0"/>
<gene>
    <name evidence="1" type="ORF">C8N24_5765</name>
</gene>
<evidence type="ECO:0008006" key="3">
    <source>
        <dbReference type="Google" id="ProtNLM"/>
    </source>
</evidence>
<dbReference type="SUPFAM" id="SSF50346">
    <property type="entry name" value="PRC-barrel domain"/>
    <property type="match status" value="1"/>
</dbReference>
<dbReference type="InterPro" id="IPR011033">
    <property type="entry name" value="PRC_barrel-like_sf"/>
</dbReference>
<dbReference type="EMBL" id="RBIL01000002">
    <property type="protein sequence ID" value="RKQ87736.1"/>
    <property type="molecule type" value="Genomic_DNA"/>
</dbReference>
<accession>A0A660L1J0</accession>
<evidence type="ECO:0000313" key="2">
    <source>
        <dbReference type="Proteomes" id="UP000278962"/>
    </source>
</evidence>
<reference evidence="1 2" key="1">
    <citation type="submission" date="2018-10" db="EMBL/GenBank/DDBJ databases">
        <title>Genomic Encyclopedia of Archaeal and Bacterial Type Strains, Phase II (KMG-II): from individual species to whole genera.</title>
        <authorList>
            <person name="Goeker M."/>
        </authorList>
    </citation>
    <scope>NUCLEOTIDE SEQUENCE [LARGE SCALE GENOMIC DNA]</scope>
    <source>
        <strain evidence="1 2">DSM 14954</strain>
    </source>
</reference>
<dbReference type="RefSeq" id="WP_121256545.1">
    <property type="nucleotide sequence ID" value="NZ_RBIL01000002.1"/>
</dbReference>
<comment type="caution">
    <text evidence="1">The sequence shown here is derived from an EMBL/GenBank/DDBJ whole genome shotgun (WGS) entry which is preliminary data.</text>
</comment>
<dbReference type="Proteomes" id="UP000278962">
    <property type="component" value="Unassembled WGS sequence"/>
</dbReference>